<name>A0A134AP81_9FUSO</name>
<organism evidence="2 3">
    <name type="scientific">Leptotrichia wadei</name>
    <dbReference type="NCBI Taxonomy" id="157687"/>
    <lineage>
        <taxon>Bacteria</taxon>
        <taxon>Fusobacteriati</taxon>
        <taxon>Fusobacteriota</taxon>
        <taxon>Fusobacteriia</taxon>
        <taxon>Fusobacteriales</taxon>
        <taxon>Leptotrichiaceae</taxon>
        <taxon>Leptotrichia</taxon>
    </lineage>
</organism>
<dbReference type="Proteomes" id="UP000070483">
    <property type="component" value="Unassembled WGS sequence"/>
</dbReference>
<feature type="non-terminal residue" evidence="2">
    <location>
        <position position="1"/>
    </location>
</feature>
<accession>A0A134AP81</accession>
<dbReference type="PATRIC" id="fig|157687.3.peg.369"/>
<comment type="caution">
    <text evidence="2">The sequence shown here is derived from an EMBL/GenBank/DDBJ whole genome shotgun (WGS) entry which is preliminary data.</text>
</comment>
<keyword evidence="3" id="KW-1185">Reference proteome</keyword>
<dbReference type="STRING" id="157687.HMPREF3180_00368"/>
<evidence type="ECO:0000313" key="3">
    <source>
        <dbReference type="Proteomes" id="UP000070483"/>
    </source>
</evidence>
<reference evidence="3" key="1">
    <citation type="submission" date="2016-01" db="EMBL/GenBank/DDBJ databases">
        <authorList>
            <person name="Mitreva M."/>
            <person name="Pepin K.H."/>
            <person name="Mihindukulasuriya K.A."/>
            <person name="Fulton R."/>
            <person name="Fronick C."/>
            <person name="O'Laughlin M."/>
            <person name="Miner T."/>
            <person name="Herter B."/>
            <person name="Rosa B.A."/>
            <person name="Cordes M."/>
            <person name="Tomlinson C."/>
            <person name="Wollam A."/>
            <person name="Palsikar V.B."/>
            <person name="Mardis E.R."/>
            <person name="Wilson R.K."/>
        </authorList>
    </citation>
    <scope>NUCLEOTIDE SEQUENCE [LARGE SCALE GENOMIC DNA]</scope>
    <source>
        <strain evidence="3">KA00185</strain>
    </source>
</reference>
<evidence type="ECO:0000313" key="2">
    <source>
        <dbReference type="EMBL" id="KXB69488.1"/>
    </source>
</evidence>
<dbReference type="RefSeq" id="WP_197416550.1">
    <property type="nucleotide sequence ID" value="NZ_KQ960018.1"/>
</dbReference>
<dbReference type="Pfam" id="PF14355">
    <property type="entry name" value="Abi_C"/>
    <property type="match status" value="1"/>
</dbReference>
<dbReference type="InterPro" id="IPR026001">
    <property type="entry name" value="Abi-like_C"/>
</dbReference>
<evidence type="ECO:0000259" key="1">
    <source>
        <dbReference type="Pfam" id="PF14355"/>
    </source>
</evidence>
<gene>
    <name evidence="2" type="ORF">HMPREF3180_00368</name>
</gene>
<feature type="domain" description="Abortive infection protein-like C-terminal" evidence="1">
    <location>
        <begin position="61"/>
        <end position="136"/>
    </location>
</feature>
<proteinExistence type="predicted"/>
<dbReference type="EMBL" id="LSDD01000024">
    <property type="protein sequence ID" value="KXB69488.1"/>
    <property type="molecule type" value="Genomic_DNA"/>
</dbReference>
<dbReference type="AlphaFoldDB" id="A0A134AP81"/>
<protein>
    <recommendedName>
        <fullName evidence="1">Abortive infection protein-like C-terminal domain-containing protein</fullName>
    </recommendedName>
</protein>
<sequence length="143" mass="16431">IKILDNEYIKTIHSQALKCISENDFDSVVTKSRTLLEEVFCYGIEQKDKEIEMKERGNINKLYKRIRELYNMNTEDNLDNRIKKLLSGLNTIVDAIAEIRNNNSDAHGIGKNRIKISKHHANLVLNSATTLAEFVLSVIENKK</sequence>